<dbReference type="Gene3D" id="1.10.287.110">
    <property type="entry name" value="DnaJ domain"/>
    <property type="match status" value="1"/>
</dbReference>
<reference evidence="3 4" key="1">
    <citation type="submission" date="2024-07" db="EMBL/GenBank/DDBJ databases">
        <title>Uliginosibacterium paludis KCTC:42655.</title>
        <authorList>
            <person name="Kim M.K."/>
        </authorList>
    </citation>
    <scope>NUCLEOTIDE SEQUENCE [LARGE SCALE GENOMIC DNA]</scope>
    <source>
        <strain evidence="3 4">KCTC 42655</strain>
    </source>
</reference>
<feature type="compositionally biased region" description="Low complexity" evidence="2">
    <location>
        <begin position="265"/>
        <end position="287"/>
    </location>
</feature>
<organism evidence="3 4">
    <name type="scientific">Uliginosibacterium paludis</name>
    <dbReference type="NCBI Taxonomy" id="1615952"/>
    <lineage>
        <taxon>Bacteria</taxon>
        <taxon>Pseudomonadati</taxon>
        <taxon>Pseudomonadota</taxon>
        <taxon>Betaproteobacteria</taxon>
        <taxon>Rhodocyclales</taxon>
        <taxon>Zoogloeaceae</taxon>
        <taxon>Uliginosibacterium</taxon>
    </lineage>
</organism>
<evidence type="ECO:0000256" key="1">
    <source>
        <dbReference type="SAM" id="Coils"/>
    </source>
</evidence>
<protein>
    <recommendedName>
        <fullName evidence="5">J domain-containing protein</fullName>
    </recommendedName>
</protein>
<evidence type="ECO:0000256" key="2">
    <source>
        <dbReference type="SAM" id="MobiDB-lite"/>
    </source>
</evidence>
<keyword evidence="1" id="KW-0175">Coiled coil</keyword>
<feature type="region of interest" description="Disordered" evidence="2">
    <location>
        <begin position="254"/>
        <end position="290"/>
    </location>
</feature>
<gene>
    <name evidence="3" type="ORF">ABVT11_08590</name>
</gene>
<evidence type="ECO:0000313" key="3">
    <source>
        <dbReference type="EMBL" id="MET1489882.1"/>
    </source>
</evidence>
<evidence type="ECO:0000313" key="4">
    <source>
        <dbReference type="Proteomes" id="UP001548590"/>
    </source>
</evidence>
<sequence length="407" mass="45983">MFKWLNSSKPAPEALELETKLAQLEALEERYAEVQTEYVTLQNALAAFKLRYWRRVGGLYARLDALRAEVAVLRARNAPQDAMRRAAVQATSSQARASAEAAREIEADPGQEDFSPSDELRKYYRMAARIVHPDRAGDEADRSLRDEIMARVNVAYRDGHVHTIQTLIDEYQMRSQPGDEDAATRLIRTIRLMSRIREQIAEISQASASLRESGLYRLYRAVEDAEARGEDRLRSIEAGIERDIQRTEAELKRLSQVEPTPPAVAAGTKPEATEAAETDAGTAAETPSPRATGALVCSQAELEIARLLDELGLDFSYREPIAGVDHSEEREPAFTIRNSRKEAMFWEHLPVLDNPEARERWQARQGWFAARGFETGFNLVVTRDESDGSFDALRLKRMAEYVRSQWS</sequence>
<feature type="coiled-coil region" evidence="1">
    <location>
        <begin position="14"/>
        <end position="44"/>
    </location>
</feature>
<comment type="caution">
    <text evidence="3">The sequence shown here is derived from an EMBL/GenBank/DDBJ whole genome shotgun (WGS) entry which is preliminary data.</text>
</comment>
<dbReference type="Proteomes" id="UP001548590">
    <property type="component" value="Unassembled WGS sequence"/>
</dbReference>
<dbReference type="EMBL" id="JBEWLZ010000004">
    <property type="protein sequence ID" value="MET1489882.1"/>
    <property type="molecule type" value="Genomic_DNA"/>
</dbReference>
<name>A0ABV2CQ44_9RHOO</name>
<dbReference type="RefSeq" id="WP_345923179.1">
    <property type="nucleotide sequence ID" value="NZ_JBDIVF010000001.1"/>
</dbReference>
<proteinExistence type="predicted"/>
<accession>A0ABV2CQ44</accession>
<evidence type="ECO:0008006" key="5">
    <source>
        <dbReference type="Google" id="ProtNLM"/>
    </source>
</evidence>
<keyword evidence="4" id="KW-1185">Reference proteome</keyword>
<dbReference type="InterPro" id="IPR036869">
    <property type="entry name" value="J_dom_sf"/>
</dbReference>
<feature type="region of interest" description="Disordered" evidence="2">
    <location>
        <begin position="97"/>
        <end position="116"/>
    </location>
</feature>
<dbReference type="SUPFAM" id="SSF46565">
    <property type="entry name" value="Chaperone J-domain"/>
    <property type="match status" value="1"/>
</dbReference>